<accession>A0A819YZR6</accession>
<keyword evidence="2" id="KW-0732">Signal</keyword>
<gene>
    <name evidence="3" type="ORF">OXD698_LOCUS38615</name>
</gene>
<dbReference type="SUPFAM" id="SSF101898">
    <property type="entry name" value="NHL repeat"/>
    <property type="match status" value="1"/>
</dbReference>
<sequence length="88" mass="9620">MFNIWLLSLFIGQISAIAYNLPKFCANATWNPTAITFANSTIIGTYPFGVFVNTNNTVYVADRLNNRVQIWANNSATPTSTISGGLNT</sequence>
<dbReference type="Gene3D" id="2.120.10.30">
    <property type="entry name" value="TolB, C-terminal domain"/>
    <property type="match status" value="1"/>
</dbReference>
<evidence type="ECO:0008006" key="5">
    <source>
        <dbReference type="Google" id="ProtNLM"/>
    </source>
</evidence>
<dbReference type="Proteomes" id="UP000663844">
    <property type="component" value="Unassembled WGS sequence"/>
</dbReference>
<dbReference type="InterPro" id="IPR001258">
    <property type="entry name" value="NHL_repeat"/>
</dbReference>
<evidence type="ECO:0000256" key="2">
    <source>
        <dbReference type="SAM" id="SignalP"/>
    </source>
</evidence>
<dbReference type="InterPro" id="IPR011042">
    <property type="entry name" value="6-blade_b-propeller_TolB-like"/>
</dbReference>
<dbReference type="EMBL" id="CAJOAZ010007361">
    <property type="protein sequence ID" value="CAF4161086.1"/>
    <property type="molecule type" value="Genomic_DNA"/>
</dbReference>
<keyword evidence="1" id="KW-0677">Repeat</keyword>
<feature type="non-terminal residue" evidence="3">
    <location>
        <position position="1"/>
    </location>
</feature>
<protein>
    <recommendedName>
        <fullName evidence="5">NHL repeat protein</fullName>
    </recommendedName>
</protein>
<evidence type="ECO:0000256" key="1">
    <source>
        <dbReference type="ARBA" id="ARBA00022737"/>
    </source>
</evidence>
<dbReference type="AlphaFoldDB" id="A0A819YZR6"/>
<evidence type="ECO:0000313" key="4">
    <source>
        <dbReference type="Proteomes" id="UP000663844"/>
    </source>
</evidence>
<evidence type="ECO:0000313" key="3">
    <source>
        <dbReference type="EMBL" id="CAF4161086.1"/>
    </source>
</evidence>
<organism evidence="3 4">
    <name type="scientific">Adineta steineri</name>
    <dbReference type="NCBI Taxonomy" id="433720"/>
    <lineage>
        <taxon>Eukaryota</taxon>
        <taxon>Metazoa</taxon>
        <taxon>Spiralia</taxon>
        <taxon>Gnathifera</taxon>
        <taxon>Rotifera</taxon>
        <taxon>Eurotatoria</taxon>
        <taxon>Bdelloidea</taxon>
        <taxon>Adinetida</taxon>
        <taxon>Adinetidae</taxon>
        <taxon>Adineta</taxon>
    </lineage>
</organism>
<reference evidence="3" key="1">
    <citation type="submission" date="2021-02" db="EMBL/GenBank/DDBJ databases">
        <authorList>
            <person name="Nowell W R."/>
        </authorList>
    </citation>
    <scope>NUCLEOTIDE SEQUENCE</scope>
</reference>
<feature type="signal peptide" evidence="2">
    <location>
        <begin position="1"/>
        <end position="16"/>
    </location>
</feature>
<dbReference type="Pfam" id="PF01436">
    <property type="entry name" value="NHL"/>
    <property type="match status" value="1"/>
</dbReference>
<name>A0A819YZR6_9BILA</name>
<feature type="chain" id="PRO_5032884430" description="NHL repeat protein" evidence="2">
    <location>
        <begin position="17"/>
        <end position="88"/>
    </location>
</feature>
<proteinExistence type="predicted"/>
<comment type="caution">
    <text evidence="3">The sequence shown here is derived from an EMBL/GenBank/DDBJ whole genome shotgun (WGS) entry which is preliminary data.</text>
</comment>